<dbReference type="InterPro" id="IPR001789">
    <property type="entry name" value="Sig_transdc_resp-reg_receiver"/>
</dbReference>
<evidence type="ECO:0000259" key="9">
    <source>
        <dbReference type="PROSITE" id="PS51755"/>
    </source>
</evidence>
<dbReference type="RefSeq" id="WP_206559747.1">
    <property type="nucleotide sequence ID" value="NZ_JAFKCZ010000004.1"/>
</dbReference>
<dbReference type="GO" id="GO:0006355">
    <property type="term" value="P:regulation of DNA-templated transcription"/>
    <property type="evidence" value="ECO:0007669"/>
    <property type="project" value="InterPro"/>
</dbReference>
<sequence>MKVLLVEDDRSVGEYIAGELDAAGYDCALVADGETGLRRAREGGFDVLVVDRMLPELDGLAIVQALREAGDSTPVLVLSALGEVDDRVQGLHRGADDYLTKPFSMAELQARLEVLHRRAGSSGDAPTRLQVGDLEMDLLSQEVRRRDTRINLQPREYKLLEYLMRHAGQVVTRAMLLEHVWGYHFDPQTNVIDVHVSRLRQKIDRDFDAQLLSTVRGAGYRLGGD</sequence>
<dbReference type="GO" id="GO:0000976">
    <property type="term" value="F:transcription cis-regulatory region binding"/>
    <property type="evidence" value="ECO:0007669"/>
    <property type="project" value="TreeGrafter"/>
</dbReference>
<protein>
    <submittedName>
        <fullName evidence="10">Response regulator transcription factor</fullName>
    </submittedName>
</protein>
<keyword evidence="3" id="KW-0805">Transcription regulation</keyword>
<feature type="domain" description="OmpR/PhoB-type" evidence="9">
    <location>
        <begin position="126"/>
        <end position="224"/>
    </location>
</feature>
<dbReference type="Pfam" id="PF00486">
    <property type="entry name" value="Trans_reg_C"/>
    <property type="match status" value="1"/>
</dbReference>
<name>A0A939DDL7_9GAMM</name>
<dbReference type="Gene3D" id="3.40.50.2300">
    <property type="match status" value="1"/>
</dbReference>
<dbReference type="SMART" id="SM00448">
    <property type="entry name" value="REC"/>
    <property type="match status" value="1"/>
</dbReference>
<proteinExistence type="predicted"/>
<dbReference type="PROSITE" id="PS51755">
    <property type="entry name" value="OMPR_PHOB"/>
    <property type="match status" value="1"/>
</dbReference>
<evidence type="ECO:0000313" key="11">
    <source>
        <dbReference type="Proteomes" id="UP000664303"/>
    </source>
</evidence>
<dbReference type="PANTHER" id="PTHR48111:SF76">
    <property type="entry name" value="TWO-COMPONENT RESPONSE REGULATOR"/>
    <property type="match status" value="1"/>
</dbReference>
<dbReference type="InterPro" id="IPR011006">
    <property type="entry name" value="CheY-like_superfamily"/>
</dbReference>
<dbReference type="Gene3D" id="6.10.250.690">
    <property type="match status" value="1"/>
</dbReference>
<evidence type="ECO:0000256" key="5">
    <source>
        <dbReference type="ARBA" id="ARBA00023163"/>
    </source>
</evidence>
<dbReference type="Proteomes" id="UP000664303">
    <property type="component" value="Unassembled WGS sequence"/>
</dbReference>
<keyword evidence="1 6" id="KW-0597">Phosphoprotein</keyword>
<evidence type="ECO:0000313" key="10">
    <source>
        <dbReference type="EMBL" id="MBN7796310.1"/>
    </source>
</evidence>
<evidence type="ECO:0000256" key="1">
    <source>
        <dbReference type="ARBA" id="ARBA00022553"/>
    </source>
</evidence>
<comment type="caution">
    <text evidence="10">The sequence shown here is derived from an EMBL/GenBank/DDBJ whole genome shotgun (WGS) entry which is preliminary data.</text>
</comment>
<dbReference type="CDD" id="cd00383">
    <property type="entry name" value="trans_reg_C"/>
    <property type="match status" value="1"/>
</dbReference>
<feature type="modified residue" description="4-aspartylphosphate" evidence="6">
    <location>
        <position position="51"/>
    </location>
</feature>
<keyword evidence="2" id="KW-0902">Two-component regulatory system</keyword>
<keyword evidence="11" id="KW-1185">Reference proteome</keyword>
<dbReference type="SMART" id="SM00862">
    <property type="entry name" value="Trans_reg_C"/>
    <property type="match status" value="1"/>
</dbReference>
<organism evidence="10 11">
    <name type="scientific">Parahaliea mediterranea</name>
    <dbReference type="NCBI Taxonomy" id="651086"/>
    <lineage>
        <taxon>Bacteria</taxon>
        <taxon>Pseudomonadati</taxon>
        <taxon>Pseudomonadota</taxon>
        <taxon>Gammaproteobacteria</taxon>
        <taxon>Cellvibrionales</taxon>
        <taxon>Halieaceae</taxon>
        <taxon>Parahaliea</taxon>
    </lineage>
</organism>
<evidence type="ECO:0000256" key="2">
    <source>
        <dbReference type="ARBA" id="ARBA00023012"/>
    </source>
</evidence>
<accession>A0A939DDL7</accession>
<dbReference type="GO" id="GO:0005829">
    <property type="term" value="C:cytosol"/>
    <property type="evidence" value="ECO:0007669"/>
    <property type="project" value="TreeGrafter"/>
</dbReference>
<dbReference type="FunFam" id="1.10.10.10:FF:000005">
    <property type="entry name" value="Two-component system response regulator"/>
    <property type="match status" value="1"/>
</dbReference>
<dbReference type="SUPFAM" id="SSF52172">
    <property type="entry name" value="CheY-like"/>
    <property type="match status" value="1"/>
</dbReference>
<evidence type="ECO:0000256" key="6">
    <source>
        <dbReference type="PROSITE-ProRule" id="PRU00169"/>
    </source>
</evidence>
<dbReference type="Pfam" id="PF00072">
    <property type="entry name" value="Response_reg"/>
    <property type="match status" value="1"/>
</dbReference>
<dbReference type="Gene3D" id="1.10.10.10">
    <property type="entry name" value="Winged helix-like DNA-binding domain superfamily/Winged helix DNA-binding domain"/>
    <property type="match status" value="1"/>
</dbReference>
<keyword evidence="5" id="KW-0804">Transcription</keyword>
<evidence type="ECO:0000259" key="8">
    <source>
        <dbReference type="PROSITE" id="PS50110"/>
    </source>
</evidence>
<dbReference type="PROSITE" id="PS50110">
    <property type="entry name" value="RESPONSE_REGULATORY"/>
    <property type="match status" value="1"/>
</dbReference>
<dbReference type="EMBL" id="JAFKCZ010000004">
    <property type="protein sequence ID" value="MBN7796310.1"/>
    <property type="molecule type" value="Genomic_DNA"/>
</dbReference>
<dbReference type="InterPro" id="IPR036388">
    <property type="entry name" value="WH-like_DNA-bd_sf"/>
</dbReference>
<feature type="domain" description="Response regulatory" evidence="8">
    <location>
        <begin position="2"/>
        <end position="116"/>
    </location>
</feature>
<evidence type="ECO:0000256" key="4">
    <source>
        <dbReference type="ARBA" id="ARBA00023125"/>
    </source>
</evidence>
<dbReference type="InterPro" id="IPR001867">
    <property type="entry name" value="OmpR/PhoB-type_DNA-bd"/>
</dbReference>
<dbReference type="PANTHER" id="PTHR48111">
    <property type="entry name" value="REGULATOR OF RPOS"/>
    <property type="match status" value="1"/>
</dbReference>
<feature type="DNA-binding region" description="OmpR/PhoB-type" evidence="7">
    <location>
        <begin position="126"/>
        <end position="224"/>
    </location>
</feature>
<gene>
    <name evidence="10" type="ORF">JYP50_06900</name>
</gene>
<evidence type="ECO:0000256" key="7">
    <source>
        <dbReference type="PROSITE-ProRule" id="PRU01091"/>
    </source>
</evidence>
<dbReference type="InterPro" id="IPR039420">
    <property type="entry name" value="WalR-like"/>
</dbReference>
<dbReference type="GO" id="GO:0032993">
    <property type="term" value="C:protein-DNA complex"/>
    <property type="evidence" value="ECO:0007669"/>
    <property type="project" value="TreeGrafter"/>
</dbReference>
<dbReference type="GO" id="GO:0000156">
    <property type="term" value="F:phosphorelay response regulator activity"/>
    <property type="evidence" value="ECO:0007669"/>
    <property type="project" value="TreeGrafter"/>
</dbReference>
<dbReference type="AlphaFoldDB" id="A0A939DDL7"/>
<reference evidence="10" key="1">
    <citation type="submission" date="2021-02" db="EMBL/GenBank/DDBJ databases">
        <title>PHA producing bacteria isolated from coastal sediment in Guangdong, Shenzhen.</title>
        <authorList>
            <person name="Zheng W."/>
            <person name="Yu S."/>
            <person name="Huang Y."/>
        </authorList>
    </citation>
    <scope>NUCLEOTIDE SEQUENCE</scope>
    <source>
        <strain evidence="10">TN14-10</strain>
    </source>
</reference>
<keyword evidence="4 7" id="KW-0238">DNA-binding</keyword>
<evidence type="ECO:0000256" key="3">
    <source>
        <dbReference type="ARBA" id="ARBA00023015"/>
    </source>
</evidence>